<name>A0ABR7YR70_9SPHI</name>
<dbReference type="InterPro" id="IPR036779">
    <property type="entry name" value="LysM_dom_sf"/>
</dbReference>
<sequence>MAFVAKVNIVQVSVDAIRRANHVDSGDLLLPGQAICIKQNNTKKINYIFHLYKFNNQKHHYYYSFRILW</sequence>
<evidence type="ECO:0000259" key="1">
    <source>
        <dbReference type="Pfam" id="PF01476"/>
    </source>
</evidence>
<dbReference type="Gene3D" id="3.10.350.10">
    <property type="entry name" value="LysM domain"/>
    <property type="match status" value="1"/>
</dbReference>
<dbReference type="CDD" id="cd00118">
    <property type="entry name" value="LysM"/>
    <property type="match status" value="1"/>
</dbReference>
<proteinExistence type="predicted"/>
<dbReference type="InterPro" id="IPR018392">
    <property type="entry name" value="LysM"/>
</dbReference>
<dbReference type="Proteomes" id="UP000602759">
    <property type="component" value="Unassembled WGS sequence"/>
</dbReference>
<comment type="caution">
    <text evidence="2">The sequence shown here is derived from an EMBL/GenBank/DDBJ whole genome shotgun (WGS) entry which is preliminary data.</text>
</comment>
<evidence type="ECO:0000313" key="2">
    <source>
        <dbReference type="EMBL" id="MBD1433839.1"/>
    </source>
</evidence>
<dbReference type="EMBL" id="JACOIK010000009">
    <property type="protein sequence ID" value="MBD1433839.1"/>
    <property type="molecule type" value="Genomic_DNA"/>
</dbReference>
<keyword evidence="3" id="KW-1185">Reference proteome</keyword>
<organism evidence="2 3">
    <name type="scientific">Sphingobacterium micropteri</name>
    <dbReference type="NCBI Taxonomy" id="2763501"/>
    <lineage>
        <taxon>Bacteria</taxon>
        <taxon>Pseudomonadati</taxon>
        <taxon>Bacteroidota</taxon>
        <taxon>Sphingobacteriia</taxon>
        <taxon>Sphingobacteriales</taxon>
        <taxon>Sphingobacteriaceae</taxon>
        <taxon>Sphingobacterium</taxon>
    </lineage>
</organism>
<reference evidence="2 3" key="1">
    <citation type="submission" date="2020-08" db="EMBL/GenBank/DDBJ databases">
        <title>Sphingobacterium sp. DN00404 isolated from aquaculture water.</title>
        <authorList>
            <person name="Zhang M."/>
        </authorList>
    </citation>
    <scope>NUCLEOTIDE SEQUENCE [LARGE SCALE GENOMIC DNA]</scope>
    <source>
        <strain evidence="2 3">DN00404</strain>
    </source>
</reference>
<feature type="domain" description="LysM" evidence="1">
    <location>
        <begin position="10"/>
        <end position="38"/>
    </location>
</feature>
<protein>
    <submittedName>
        <fullName evidence="2">LysM peptidoglycan-binding domain-containing protein</fullName>
    </submittedName>
</protein>
<gene>
    <name evidence="2" type="ORF">H8B06_13460</name>
</gene>
<dbReference type="Pfam" id="PF01476">
    <property type="entry name" value="LysM"/>
    <property type="match status" value="1"/>
</dbReference>
<evidence type="ECO:0000313" key="3">
    <source>
        <dbReference type="Proteomes" id="UP000602759"/>
    </source>
</evidence>
<accession>A0ABR7YR70</accession>